<proteinExistence type="predicted"/>
<dbReference type="Gene3D" id="3.90.1410.10">
    <property type="entry name" value="set domain protein methyltransferase, domain 1"/>
    <property type="match status" value="1"/>
</dbReference>
<dbReference type="EMBL" id="JATAAI010000010">
    <property type="protein sequence ID" value="KAK1742711.1"/>
    <property type="molecule type" value="Genomic_DNA"/>
</dbReference>
<evidence type="ECO:0000256" key="1">
    <source>
        <dbReference type="SAM" id="MobiDB-lite"/>
    </source>
</evidence>
<evidence type="ECO:0008006" key="5">
    <source>
        <dbReference type="Google" id="ProtNLM"/>
    </source>
</evidence>
<evidence type="ECO:0000313" key="3">
    <source>
        <dbReference type="EMBL" id="KAK1742711.1"/>
    </source>
</evidence>
<evidence type="ECO:0000256" key="2">
    <source>
        <dbReference type="SAM" id="SignalP"/>
    </source>
</evidence>
<accession>A0AAD8YCD2</accession>
<comment type="caution">
    <text evidence="3">The sequence shown here is derived from an EMBL/GenBank/DDBJ whole genome shotgun (WGS) entry which is preliminary data.</text>
</comment>
<dbReference type="AlphaFoldDB" id="A0AAD8YCD2"/>
<dbReference type="InterPro" id="IPR046341">
    <property type="entry name" value="SET_dom_sf"/>
</dbReference>
<protein>
    <recommendedName>
        <fullName evidence="5">SET domain-containing protein</fullName>
    </recommendedName>
</protein>
<organism evidence="3 4">
    <name type="scientific">Skeletonema marinoi</name>
    <dbReference type="NCBI Taxonomy" id="267567"/>
    <lineage>
        <taxon>Eukaryota</taxon>
        <taxon>Sar</taxon>
        <taxon>Stramenopiles</taxon>
        <taxon>Ochrophyta</taxon>
        <taxon>Bacillariophyta</taxon>
        <taxon>Coscinodiscophyceae</taxon>
        <taxon>Thalassiosirophycidae</taxon>
        <taxon>Thalassiosirales</taxon>
        <taxon>Skeletonemataceae</taxon>
        <taxon>Skeletonema</taxon>
        <taxon>Skeletonema marinoi-dohrnii complex</taxon>
    </lineage>
</organism>
<sequence>MKLHLLPTILTAVFGSASAAKDSQYDPIQNFPALVEWFTSHGGQIDPRITLGYEPSTNPKVRIRGMIATAHIEPETVLIHTPASLMISDFDRNHCEVIQRVVEELELGEESKWDIYFKFDGSSLVSASGLDDGEEEEQGHGQRHTRTPTQWKTEDQPGSRAILELQGLPPTGDTHRHINWYTSACNDSEELTSIQLKAFVMFLTRAADRGMVPMYDLMNHHNGLINTRLQSWWGESTVDVFNTYGFVEDYPQLWRWSDVDMIVKAEDPNHAFGRYVGPDENSGVDAEGRGFEPNSHHYEILVISPTLAALHPTKALVHILGNGRRTIDEWKVEINNHHATLRKSHVNAMHDSALAVLSELPTTIKEDENTILPNERRLFEKVKKKGRVDQSKADTIQAIEYRLAFKKALKLAVDVARSGQFYLDSDEL</sequence>
<feature type="signal peptide" evidence="2">
    <location>
        <begin position="1"/>
        <end position="19"/>
    </location>
</feature>
<name>A0AAD8YCD2_9STRA</name>
<keyword evidence="2" id="KW-0732">Signal</keyword>
<reference evidence="3" key="1">
    <citation type="submission" date="2023-06" db="EMBL/GenBank/DDBJ databases">
        <title>Survivors Of The Sea: Transcriptome response of Skeletonema marinoi to long-term dormancy.</title>
        <authorList>
            <person name="Pinder M.I.M."/>
            <person name="Kourtchenko O."/>
            <person name="Robertson E.K."/>
            <person name="Larsson T."/>
            <person name="Maumus F."/>
            <person name="Osuna-Cruz C.M."/>
            <person name="Vancaester E."/>
            <person name="Stenow R."/>
            <person name="Vandepoele K."/>
            <person name="Ploug H."/>
            <person name="Bruchert V."/>
            <person name="Godhe A."/>
            <person name="Topel M."/>
        </authorList>
    </citation>
    <scope>NUCLEOTIDE SEQUENCE</scope>
    <source>
        <strain evidence="3">R05AC</strain>
    </source>
</reference>
<evidence type="ECO:0000313" key="4">
    <source>
        <dbReference type="Proteomes" id="UP001224775"/>
    </source>
</evidence>
<dbReference type="Proteomes" id="UP001224775">
    <property type="component" value="Unassembled WGS sequence"/>
</dbReference>
<feature type="chain" id="PRO_5041937225" description="SET domain-containing protein" evidence="2">
    <location>
        <begin position="20"/>
        <end position="428"/>
    </location>
</feature>
<gene>
    <name evidence="3" type="ORF">QTG54_006308</name>
</gene>
<dbReference type="SUPFAM" id="SSF82199">
    <property type="entry name" value="SET domain"/>
    <property type="match status" value="1"/>
</dbReference>
<keyword evidence="4" id="KW-1185">Reference proteome</keyword>
<feature type="region of interest" description="Disordered" evidence="1">
    <location>
        <begin position="127"/>
        <end position="156"/>
    </location>
</feature>